<organism evidence="2 3">
    <name type="scientific">Francisella salina</name>
    <dbReference type="NCBI Taxonomy" id="573569"/>
    <lineage>
        <taxon>Bacteria</taxon>
        <taxon>Pseudomonadati</taxon>
        <taxon>Pseudomonadota</taxon>
        <taxon>Gammaproteobacteria</taxon>
        <taxon>Thiotrichales</taxon>
        <taxon>Francisellaceae</taxon>
        <taxon>Francisella</taxon>
    </lineage>
</organism>
<evidence type="ECO:0000313" key="2">
    <source>
        <dbReference type="EMBL" id="AEI35746.1"/>
    </source>
</evidence>
<reference evidence="2" key="1">
    <citation type="submission" date="2011-05" db="EMBL/GenBank/DDBJ databases">
        <authorList>
            <person name="Kuske C.R."/>
            <person name="Challacombe J.F."/>
            <person name="Siddaramappa S."/>
            <person name="Petersen J.M."/>
            <person name="Bruce D.C."/>
        </authorList>
    </citation>
    <scope>NUCLEOTIDE SEQUENCE</scope>
    <source>
        <strain evidence="2">TX077308</strain>
    </source>
</reference>
<keyword evidence="3" id="KW-1185">Reference proteome</keyword>
<evidence type="ECO:0000256" key="1">
    <source>
        <dbReference type="SAM" id="SignalP"/>
    </source>
</evidence>
<keyword evidence="1" id="KW-0732">Signal</keyword>
<feature type="chain" id="PRO_5046772434" evidence="1">
    <location>
        <begin position="20"/>
        <end position="177"/>
    </location>
</feature>
<dbReference type="EMBL" id="CP002872">
    <property type="protein sequence ID" value="AEI35746.1"/>
    <property type="molecule type" value="Genomic_DNA"/>
</dbReference>
<proteinExistence type="predicted"/>
<dbReference type="RefSeq" id="WP_013922585.1">
    <property type="nucleotide sequence ID" value="NC_015696.1"/>
</dbReference>
<accession>A0ABN3ZL84</accession>
<feature type="signal peptide" evidence="1">
    <location>
        <begin position="1"/>
        <end position="19"/>
    </location>
</feature>
<evidence type="ECO:0000313" key="3">
    <source>
        <dbReference type="Proteomes" id="UP000000490"/>
    </source>
</evidence>
<gene>
    <name evidence="2" type="ordered locus">F7308_0819</name>
</gene>
<protein>
    <submittedName>
        <fullName evidence="2">Outer membrane protein 26</fullName>
    </submittedName>
</protein>
<dbReference type="Proteomes" id="UP000000490">
    <property type="component" value="Chromosome"/>
</dbReference>
<sequence>MKKILATIFGLMVVSGVYAESYQMYAKPDEKSKKIMTVDDQNPQFRAIFSKGKWIEIVDQKDGAVGWVKQKPQNSTQVPNNKPIEKMMADFQKQQQMIDENFNRTIANIDQNIAQIQAESKTSKVTKKPDVYKEFSSITINSDGKTAKIVKKTEDSTGKVETVEKEVPADQLNTIKI</sequence>
<name>A0ABN3ZL84_FRAST</name>